<comment type="caution">
    <text evidence="2">The sequence shown here is derived from an EMBL/GenBank/DDBJ whole genome shotgun (WGS) entry which is preliminary data.</text>
</comment>
<organism evidence="2 3">
    <name type="scientific">Phytophthora lilii</name>
    <dbReference type="NCBI Taxonomy" id="2077276"/>
    <lineage>
        <taxon>Eukaryota</taxon>
        <taxon>Sar</taxon>
        <taxon>Stramenopiles</taxon>
        <taxon>Oomycota</taxon>
        <taxon>Peronosporomycetes</taxon>
        <taxon>Peronosporales</taxon>
        <taxon>Peronosporaceae</taxon>
        <taxon>Phytophthora</taxon>
    </lineage>
</organism>
<feature type="compositionally biased region" description="Polar residues" evidence="1">
    <location>
        <begin position="1"/>
        <end position="10"/>
    </location>
</feature>
<accession>A0A9W6UFC3</accession>
<feature type="region of interest" description="Disordered" evidence="1">
    <location>
        <begin position="1"/>
        <end position="34"/>
    </location>
</feature>
<keyword evidence="3" id="KW-1185">Reference proteome</keyword>
<gene>
    <name evidence="2" type="ORF">Plil01_001343800</name>
</gene>
<protein>
    <submittedName>
        <fullName evidence="2">Unnamed protein product</fullName>
    </submittedName>
</protein>
<reference evidence="2" key="1">
    <citation type="submission" date="2023-04" db="EMBL/GenBank/DDBJ databases">
        <title>Phytophthora lilii NBRC 32176.</title>
        <authorList>
            <person name="Ichikawa N."/>
            <person name="Sato H."/>
            <person name="Tonouchi N."/>
        </authorList>
    </citation>
    <scope>NUCLEOTIDE SEQUENCE</scope>
    <source>
        <strain evidence="2">NBRC 32176</strain>
    </source>
</reference>
<evidence type="ECO:0000313" key="2">
    <source>
        <dbReference type="EMBL" id="GMF31431.1"/>
    </source>
</evidence>
<evidence type="ECO:0000256" key="1">
    <source>
        <dbReference type="SAM" id="MobiDB-lite"/>
    </source>
</evidence>
<proteinExistence type="predicted"/>
<feature type="compositionally biased region" description="Polar residues" evidence="1">
    <location>
        <begin position="24"/>
        <end position="34"/>
    </location>
</feature>
<dbReference type="Proteomes" id="UP001165083">
    <property type="component" value="Unassembled WGS sequence"/>
</dbReference>
<dbReference type="EMBL" id="BSXW01000905">
    <property type="protein sequence ID" value="GMF31431.1"/>
    <property type="molecule type" value="Genomic_DNA"/>
</dbReference>
<name>A0A9W6UFC3_9STRA</name>
<evidence type="ECO:0000313" key="3">
    <source>
        <dbReference type="Proteomes" id="UP001165083"/>
    </source>
</evidence>
<sequence length="116" mass="12489">MVKPGETQQRYLKGSVSLEPPPSSSKLASQSTKKETNVAQLNTLPHFVEAILVSVVSLKQSPISIQSAGNNKKVIAIAIFHSTQVVVTNYTNPQPMSLKVYPLALQPAVAEYCGPE</sequence>
<dbReference type="AlphaFoldDB" id="A0A9W6UFC3"/>